<sequence length="119" mass="13649">MTRSQRKTKGRFQEDVDPKRRKAAALRTPRPKVVVAVDFRTAYSGISVMVTGGFSFHWNRFARTLTGIICRDKDLSTELTHTWFSAWGESGIIRKKVRASWCLLRFETIISLHWGTGFG</sequence>
<keyword evidence="3" id="KW-1185">Reference proteome</keyword>
<protein>
    <submittedName>
        <fullName evidence="2">Uncharacterized protein</fullName>
    </submittedName>
</protein>
<feature type="compositionally biased region" description="Basic residues" evidence="1">
    <location>
        <begin position="1"/>
        <end position="10"/>
    </location>
</feature>
<gene>
    <name evidence="2" type="ORF">R1sor_026149</name>
</gene>
<accession>A0ABD3GC60</accession>
<name>A0ABD3GC60_9MARC</name>
<evidence type="ECO:0000256" key="1">
    <source>
        <dbReference type="SAM" id="MobiDB-lite"/>
    </source>
</evidence>
<dbReference type="EMBL" id="JBJQOH010000008">
    <property type="protein sequence ID" value="KAL3676201.1"/>
    <property type="molecule type" value="Genomic_DNA"/>
</dbReference>
<proteinExistence type="predicted"/>
<evidence type="ECO:0000313" key="2">
    <source>
        <dbReference type="EMBL" id="KAL3676201.1"/>
    </source>
</evidence>
<dbReference type="Proteomes" id="UP001633002">
    <property type="component" value="Unassembled WGS sequence"/>
</dbReference>
<feature type="region of interest" description="Disordered" evidence="1">
    <location>
        <begin position="1"/>
        <end position="23"/>
    </location>
</feature>
<organism evidence="2 3">
    <name type="scientific">Riccia sorocarpa</name>
    <dbReference type="NCBI Taxonomy" id="122646"/>
    <lineage>
        <taxon>Eukaryota</taxon>
        <taxon>Viridiplantae</taxon>
        <taxon>Streptophyta</taxon>
        <taxon>Embryophyta</taxon>
        <taxon>Marchantiophyta</taxon>
        <taxon>Marchantiopsida</taxon>
        <taxon>Marchantiidae</taxon>
        <taxon>Marchantiales</taxon>
        <taxon>Ricciaceae</taxon>
        <taxon>Riccia</taxon>
    </lineage>
</organism>
<comment type="caution">
    <text evidence="2">The sequence shown here is derived from an EMBL/GenBank/DDBJ whole genome shotgun (WGS) entry which is preliminary data.</text>
</comment>
<evidence type="ECO:0000313" key="3">
    <source>
        <dbReference type="Proteomes" id="UP001633002"/>
    </source>
</evidence>
<reference evidence="2 3" key="1">
    <citation type="submission" date="2024-09" db="EMBL/GenBank/DDBJ databases">
        <title>Chromosome-scale assembly of Riccia sorocarpa.</title>
        <authorList>
            <person name="Paukszto L."/>
        </authorList>
    </citation>
    <scope>NUCLEOTIDE SEQUENCE [LARGE SCALE GENOMIC DNA]</scope>
    <source>
        <strain evidence="2">LP-2024</strain>
        <tissue evidence="2">Aerial parts of the thallus</tissue>
    </source>
</reference>
<dbReference type="AlphaFoldDB" id="A0ABD3GC60"/>